<reference evidence="1 2" key="1">
    <citation type="submission" date="2016-09" db="EMBL/GenBank/DDBJ databases">
        <title>The draft genome of Dichanthelium oligosanthes: A C3 panicoid grass species.</title>
        <authorList>
            <person name="Studer A.J."/>
            <person name="Schnable J.C."/>
            <person name="Brutnell T.P."/>
        </authorList>
    </citation>
    <scope>NUCLEOTIDE SEQUENCE [LARGE SCALE GENOMIC DNA]</scope>
    <source>
        <strain evidence="2">cv. Kellogg 1175</strain>
        <tissue evidence="1">Leaf</tissue>
    </source>
</reference>
<keyword evidence="2" id="KW-1185">Reference proteome</keyword>
<dbReference type="EMBL" id="LWDX02039949">
    <property type="protein sequence ID" value="OEL24306.1"/>
    <property type="molecule type" value="Genomic_DNA"/>
</dbReference>
<evidence type="ECO:0000313" key="1">
    <source>
        <dbReference type="EMBL" id="OEL24306.1"/>
    </source>
</evidence>
<dbReference type="AlphaFoldDB" id="A0A1E5VGQ7"/>
<name>A0A1E5VGQ7_9POAL</name>
<evidence type="ECO:0000313" key="2">
    <source>
        <dbReference type="Proteomes" id="UP000095767"/>
    </source>
</evidence>
<dbReference type="Proteomes" id="UP000095767">
    <property type="component" value="Unassembled WGS sequence"/>
</dbReference>
<accession>A0A1E5VGQ7</accession>
<sequence length="212" mass="22844">MSRFLRPATLADSAAGGLFSAASWSLSSPLALSAAPSSSPSTPVGLAEAIGHLALVRAHPGLCELNTMLTLASFLVDATQTLLASALRAPRDTPPGPRLPHAQILFAEWEEGHADAAAAQAVPAWIHVALLDVCEGHLMDTLVRHGETTPRSTPAATPLSYKQWRPSSLKFQRHLLCHESLLSEPAKRFYQTESLHQRITPPKKLELELEQS</sequence>
<organism evidence="1 2">
    <name type="scientific">Dichanthelium oligosanthes</name>
    <dbReference type="NCBI Taxonomy" id="888268"/>
    <lineage>
        <taxon>Eukaryota</taxon>
        <taxon>Viridiplantae</taxon>
        <taxon>Streptophyta</taxon>
        <taxon>Embryophyta</taxon>
        <taxon>Tracheophyta</taxon>
        <taxon>Spermatophyta</taxon>
        <taxon>Magnoliopsida</taxon>
        <taxon>Liliopsida</taxon>
        <taxon>Poales</taxon>
        <taxon>Poaceae</taxon>
        <taxon>PACMAD clade</taxon>
        <taxon>Panicoideae</taxon>
        <taxon>Panicodae</taxon>
        <taxon>Paniceae</taxon>
        <taxon>Dichantheliinae</taxon>
        <taxon>Dichanthelium</taxon>
    </lineage>
</organism>
<protein>
    <submittedName>
        <fullName evidence="1">Uncharacterized protein</fullName>
    </submittedName>
</protein>
<proteinExistence type="predicted"/>
<comment type="caution">
    <text evidence="1">The sequence shown here is derived from an EMBL/GenBank/DDBJ whole genome shotgun (WGS) entry which is preliminary data.</text>
</comment>
<gene>
    <name evidence="1" type="ORF">BAE44_0014675</name>
</gene>